<sequence length="924" mass="101223">MYTSNPFSAADIVNVFTGSARAARLNAYFPGILWYIIVSSILLPFSAPQSELEFTGLEWEEVTHPTVVGLNDLIFIDVEVLWAAGDKDTVAKSEDGGRTWTTKTTGGQRRVNWNGLSFSSPERGWVVGSYGSIRRTINGGAVWNDAPAGLESTVTLYGIFALNSQVVWVVGTDGLVVKTVDEGATWQTQQQVALLDILHRVHFVNTEVGWAVGENGRLLKSDDGGTSWHNQANPIRTATDYNLYQTSDLRGLHFFTDGMRGYVCGEDGVIFWTNTSGAEWHEVYCTTAHLYALMVDEASGFGWAVGQGGAKCVTTDFGRSWQETETALPGTSALRGIGRWEGDITVAVGDSFKVEINTRRVPPPPPPSSASTPTPPPLPPPPPPPPPPPRHPPLPPPPPRPLLSPGDPLLVALAYASPARTALIMTRSLGMARRNAEHGMRRKFCVEFDGLDDHMLLPHINDIVTMSFWLWMDSEQAYAWPSQYLLDARTGEPEGYISTFTVGLDWRRLLINGAGAPIEWASLPTDAWTHINLETENSFEDNLNFMAKHSEHEVVQGNLKGKLAEIFLWARSLEDWEVIKISRGFNIYPQTAMIAYYSLEEGSGMFCRDFLELQEPATLINGPIWRWEVNAPFSGWHPPGILPSPPSPPPPPPPPPPLPPPPNPFPNPLLPPPPWPSPPPPRPPPPSPPLPLLPPPYFWMSPPHPPAPPPRPPPSPFLPPPWPPIPEIPPPYPPRPSPPPPHPCPPPNLPHLPPFPISPPLMPPNPPYSPPNLPRSPSPPPPRPPPPSPPMNPPVPLPPGMPPPYTIADLHAEYNSSSSPPVPQQSFQPPPAEPSDNGSSESFFTAYHDMIIILAGAACLGSFVAIFMVRNGFHCTDDVYPEVDMTVKQVALPKQPKENRVVPTFDSQAIVPTQIPRTQEEGGW</sequence>
<accession>A0AAE0BHS8</accession>
<keyword evidence="4" id="KW-0812">Transmembrane</keyword>
<dbReference type="InterPro" id="IPR015943">
    <property type="entry name" value="WD40/YVTN_repeat-like_dom_sf"/>
</dbReference>
<organism evidence="6 7">
    <name type="scientific">Cymbomonas tetramitiformis</name>
    <dbReference type="NCBI Taxonomy" id="36881"/>
    <lineage>
        <taxon>Eukaryota</taxon>
        <taxon>Viridiplantae</taxon>
        <taxon>Chlorophyta</taxon>
        <taxon>Pyramimonadophyceae</taxon>
        <taxon>Pyramimonadales</taxon>
        <taxon>Pyramimonadaceae</taxon>
        <taxon>Cymbomonas</taxon>
    </lineage>
</organism>
<keyword evidence="1" id="KW-0602">Photosynthesis</keyword>
<dbReference type="SUPFAM" id="SSF110296">
    <property type="entry name" value="Oligoxyloglucan reducing end-specific cellobiohydrolase"/>
    <property type="match status" value="1"/>
</dbReference>
<feature type="compositionally biased region" description="Pro residues" evidence="3">
    <location>
        <begin position="729"/>
        <end position="805"/>
    </location>
</feature>
<keyword evidence="4" id="KW-0472">Membrane</keyword>
<feature type="transmembrane region" description="Helical" evidence="4">
    <location>
        <begin position="850"/>
        <end position="869"/>
    </location>
</feature>
<dbReference type="AlphaFoldDB" id="A0AAE0BHS8"/>
<proteinExistence type="predicted"/>
<evidence type="ECO:0000313" key="7">
    <source>
        <dbReference type="Proteomes" id="UP001190700"/>
    </source>
</evidence>
<name>A0AAE0BHS8_9CHLO</name>
<dbReference type="Pfam" id="PF14870">
    <property type="entry name" value="PSII_BNR"/>
    <property type="match status" value="2"/>
</dbReference>
<dbReference type="Proteomes" id="UP001190700">
    <property type="component" value="Unassembled WGS sequence"/>
</dbReference>
<comment type="caution">
    <text evidence="6">The sequence shown here is derived from an EMBL/GenBank/DDBJ whole genome shotgun (WGS) entry which is preliminary data.</text>
</comment>
<evidence type="ECO:0000256" key="3">
    <source>
        <dbReference type="SAM" id="MobiDB-lite"/>
    </source>
</evidence>
<dbReference type="EMBL" id="LGRX02035111">
    <property type="protein sequence ID" value="KAK3236249.1"/>
    <property type="molecule type" value="Genomic_DNA"/>
</dbReference>
<protein>
    <recommendedName>
        <fullName evidence="5">Photosynthesis system II assembly factor Ycf48/Hcf136-like domain-containing protein</fullName>
    </recommendedName>
</protein>
<feature type="transmembrane region" description="Helical" evidence="4">
    <location>
        <begin position="27"/>
        <end position="47"/>
    </location>
</feature>
<evidence type="ECO:0000256" key="4">
    <source>
        <dbReference type="SAM" id="Phobius"/>
    </source>
</evidence>
<dbReference type="Gene3D" id="2.130.10.10">
    <property type="entry name" value="YVTN repeat-like/Quinoprotein amine dehydrogenase"/>
    <property type="match status" value="1"/>
</dbReference>
<keyword evidence="4" id="KW-1133">Transmembrane helix</keyword>
<evidence type="ECO:0000256" key="1">
    <source>
        <dbReference type="ARBA" id="ARBA00022531"/>
    </source>
</evidence>
<dbReference type="GO" id="GO:0015979">
    <property type="term" value="P:photosynthesis"/>
    <property type="evidence" value="ECO:0007669"/>
    <property type="project" value="UniProtKB-KW"/>
</dbReference>
<evidence type="ECO:0000256" key="2">
    <source>
        <dbReference type="ARBA" id="ARBA00023276"/>
    </source>
</evidence>
<dbReference type="PRINTS" id="PR01217">
    <property type="entry name" value="PRICHEXTENSN"/>
</dbReference>
<dbReference type="InterPro" id="IPR028203">
    <property type="entry name" value="PSII_CF48-like_dom"/>
</dbReference>
<dbReference type="SUPFAM" id="SSF101447">
    <property type="entry name" value="Formin homology 2 domain (FH2 domain)"/>
    <property type="match status" value="1"/>
</dbReference>
<keyword evidence="7" id="KW-1185">Reference proteome</keyword>
<dbReference type="PANTHER" id="PTHR47199:SF2">
    <property type="entry name" value="PHOTOSYSTEM II STABILITY_ASSEMBLY FACTOR HCF136, CHLOROPLASTIC"/>
    <property type="match status" value="1"/>
</dbReference>
<feature type="region of interest" description="Disordered" evidence="3">
    <location>
        <begin position="357"/>
        <end position="403"/>
    </location>
</feature>
<gene>
    <name evidence="6" type="ORF">CYMTET_53608</name>
</gene>
<feature type="domain" description="Photosynthesis system II assembly factor Ycf48/Hcf136-like" evidence="5">
    <location>
        <begin position="57"/>
        <end position="135"/>
    </location>
</feature>
<feature type="region of interest" description="Disordered" evidence="3">
    <location>
        <begin position="729"/>
        <end position="840"/>
    </location>
</feature>
<dbReference type="GO" id="GO:0009523">
    <property type="term" value="C:photosystem II"/>
    <property type="evidence" value="ECO:0007669"/>
    <property type="project" value="UniProtKB-KW"/>
</dbReference>
<dbReference type="PANTHER" id="PTHR47199">
    <property type="entry name" value="PHOTOSYSTEM II STABILITY/ASSEMBLY FACTOR HCF136, CHLOROPLASTIC"/>
    <property type="match status" value="1"/>
</dbReference>
<feature type="compositionally biased region" description="Pro residues" evidence="3">
    <location>
        <begin position="820"/>
        <end position="833"/>
    </location>
</feature>
<reference evidence="6 7" key="1">
    <citation type="journal article" date="2015" name="Genome Biol. Evol.">
        <title>Comparative Genomics of a Bacterivorous Green Alga Reveals Evolutionary Causalities and Consequences of Phago-Mixotrophic Mode of Nutrition.</title>
        <authorList>
            <person name="Burns J.A."/>
            <person name="Paasch A."/>
            <person name="Narechania A."/>
            <person name="Kim E."/>
        </authorList>
    </citation>
    <scope>NUCLEOTIDE SEQUENCE [LARGE SCALE GENOMIC DNA]</scope>
    <source>
        <strain evidence="6 7">PLY_AMNH</strain>
    </source>
</reference>
<feature type="domain" description="Photosynthesis system II assembly factor Ycf48/Hcf136-like" evidence="5">
    <location>
        <begin position="190"/>
        <end position="283"/>
    </location>
</feature>
<evidence type="ECO:0000259" key="5">
    <source>
        <dbReference type="Pfam" id="PF14870"/>
    </source>
</evidence>
<feature type="region of interest" description="Disordered" evidence="3">
    <location>
        <begin position="640"/>
        <end position="665"/>
    </location>
</feature>
<evidence type="ECO:0000313" key="6">
    <source>
        <dbReference type="EMBL" id="KAK3236249.1"/>
    </source>
</evidence>
<feature type="compositionally biased region" description="Pro residues" evidence="3">
    <location>
        <begin position="361"/>
        <end position="402"/>
    </location>
</feature>
<keyword evidence="2" id="KW-0604">Photosystem II</keyword>